<feature type="transmembrane region" description="Helical" evidence="8">
    <location>
        <begin position="111"/>
        <end position="129"/>
    </location>
</feature>
<dbReference type="Pfam" id="PF02397">
    <property type="entry name" value="Bac_transf"/>
    <property type="match status" value="1"/>
</dbReference>
<comment type="subcellular location">
    <subcellularLocation>
        <location evidence="1">Membrane</location>
        <topology evidence="1">Multi-pass membrane protein</topology>
    </subcellularLocation>
</comment>
<keyword evidence="3 10" id="KW-0808">Transferase</keyword>
<evidence type="ECO:0000256" key="1">
    <source>
        <dbReference type="ARBA" id="ARBA00004141"/>
    </source>
</evidence>
<feature type="transmembrane region" description="Helical" evidence="8">
    <location>
        <begin position="135"/>
        <end position="156"/>
    </location>
</feature>
<evidence type="ECO:0000256" key="6">
    <source>
        <dbReference type="ARBA" id="ARBA00023136"/>
    </source>
</evidence>
<evidence type="ECO:0000256" key="5">
    <source>
        <dbReference type="ARBA" id="ARBA00022989"/>
    </source>
</evidence>
<accession>A0ABU8T2R7</accession>
<dbReference type="NCBIfam" id="TIGR03025">
    <property type="entry name" value="EPS_sugtrans"/>
    <property type="match status" value="1"/>
</dbReference>
<evidence type="ECO:0000256" key="3">
    <source>
        <dbReference type="ARBA" id="ARBA00022679"/>
    </source>
</evidence>
<dbReference type="EMBL" id="JBBJUP010000003">
    <property type="protein sequence ID" value="MEJ8278249.1"/>
    <property type="molecule type" value="Genomic_DNA"/>
</dbReference>
<evidence type="ECO:0000256" key="2">
    <source>
        <dbReference type="ARBA" id="ARBA00006464"/>
    </source>
</evidence>
<evidence type="ECO:0000313" key="10">
    <source>
        <dbReference type="EMBL" id="MEJ8278249.1"/>
    </source>
</evidence>
<keyword evidence="5 8" id="KW-1133">Transmembrane helix</keyword>
<feature type="transmembrane region" description="Helical" evidence="8">
    <location>
        <begin position="51"/>
        <end position="69"/>
    </location>
</feature>
<dbReference type="PANTHER" id="PTHR30576">
    <property type="entry name" value="COLANIC BIOSYNTHESIS UDP-GLUCOSE LIPID CARRIER TRANSFERASE"/>
    <property type="match status" value="1"/>
</dbReference>
<proteinExistence type="inferred from homology"/>
<name>A0ABU8T2R7_9PSEU</name>
<evidence type="ECO:0000256" key="4">
    <source>
        <dbReference type="ARBA" id="ARBA00022692"/>
    </source>
</evidence>
<dbReference type="InterPro" id="IPR017475">
    <property type="entry name" value="EPS_sugar_tfrase"/>
</dbReference>
<evidence type="ECO:0000313" key="11">
    <source>
        <dbReference type="Proteomes" id="UP001364211"/>
    </source>
</evidence>
<dbReference type="Proteomes" id="UP001364211">
    <property type="component" value="Unassembled WGS sequence"/>
</dbReference>
<sequence length="482" mass="53751">MQQSGTVCDTDRPARTRPRQDPGPDGTETAPGGGPPVEVRPLLGIRSARRLQAWMIVLPVDALMLAAPALWTPKHWKGFLALSLVALLFLTEGGRYRARLHISVLDELPRLLTRVLAAGAVIATVFAVRHDDLEVTSILAGLLAGMGLFVLGRVLTNRIILVGRRRRIVAHRTLIVGNGALARELCTLLRRYPQYGLLPVGFVDGDPDRDEVWHADQLDEAVRRTGSDVIVIADGELTESQVLDVLRHPSCAQCDVMVVPRLHQFWQQSGTGDHIGSVPVMRVRSARMDGPRWFIKRSFDIAVSSVTLVLLSPLLLVCAVAVSRETRAAVLFRQERIGRGGRPFVCLKFQTMKPATSTEGATRWSIAHDTRVGRVGRLLRRTGLDELPQLWNILRGDMTLVGPRPERPFFVDRFSQQWPHYSHRHRVPAGLTGLAQVSGLRGDVPISDRARFDNYYIENWSLWLDVKIVLRTFAEVLLARGR</sequence>
<feature type="region of interest" description="Disordered" evidence="7">
    <location>
        <begin position="1"/>
        <end position="37"/>
    </location>
</feature>
<evidence type="ECO:0000256" key="7">
    <source>
        <dbReference type="SAM" id="MobiDB-lite"/>
    </source>
</evidence>
<reference evidence="10 11" key="1">
    <citation type="submission" date="2024-03" db="EMBL/GenBank/DDBJ databases">
        <title>Draft genome sequence of Pseudonocardia sp. DW16-2.</title>
        <authorList>
            <person name="Duangmal K."/>
        </authorList>
    </citation>
    <scope>NUCLEOTIDE SEQUENCE [LARGE SCALE GENOMIC DNA]</scope>
    <source>
        <strain evidence="10 11">DW16-2</strain>
    </source>
</reference>
<feature type="compositionally biased region" description="Basic and acidic residues" evidence="7">
    <location>
        <begin position="9"/>
        <end position="22"/>
    </location>
</feature>
<dbReference type="PANTHER" id="PTHR30576:SF0">
    <property type="entry name" value="UNDECAPRENYL-PHOSPHATE N-ACETYLGALACTOSAMINYL 1-PHOSPHATE TRANSFERASE-RELATED"/>
    <property type="match status" value="1"/>
</dbReference>
<comment type="similarity">
    <text evidence="2">Belongs to the bacterial sugar transferase family.</text>
</comment>
<dbReference type="EC" id="2.7.8.-" evidence="10"/>
<keyword evidence="6 8" id="KW-0472">Membrane</keyword>
<dbReference type="RefSeq" id="WP_340286372.1">
    <property type="nucleotide sequence ID" value="NZ_JBBJUP010000003.1"/>
</dbReference>
<feature type="transmembrane region" description="Helical" evidence="8">
    <location>
        <begin position="301"/>
        <end position="322"/>
    </location>
</feature>
<comment type="caution">
    <text evidence="10">The sequence shown here is derived from an EMBL/GenBank/DDBJ whole genome shotgun (WGS) entry which is preliminary data.</text>
</comment>
<dbReference type="InterPro" id="IPR003362">
    <property type="entry name" value="Bact_transf"/>
</dbReference>
<evidence type="ECO:0000259" key="9">
    <source>
        <dbReference type="Pfam" id="PF02397"/>
    </source>
</evidence>
<organism evidence="10 11">
    <name type="scientific">Pseudonocardia spirodelae</name>
    <dbReference type="NCBI Taxonomy" id="3133431"/>
    <lineage>
        <taxon>Bacteria</taxon>
        <taxon>Bacillati</taxon>
        <taxon>Actinomycetota</taxon>
        <taxon>Actinomycetes</taxon>
        <taxon>Pseudonocardiales</taxon>
        <taxon>Pseudonocardiaceae</taxon>
        <taxon>Pseudonocardia</taxon>
    </lineage>
</organism>
<keyword evidence="11" id="KW-1185">Reference proteome</keyword>
<feature type="transmembrane region" description="Helical" evidence="8">
    <location>
        <begin position="75"/>
        <end position="91"/>
    </location>
</feature>
<dbReference type="GO" id="GO:0016740">
    <property type="term" value="F:transferase activity"/>
    <property type="evidence" value="ECO:0007669"/>
    <property type="project" value="UniProtKB-KW"/>
</dbReference>
<evidence type="ECO:0000256" key="8">
    <source>
        <dbReference type="SAM" id="Phobius"/>
    </source>
</evidence>
<keyword evidence="4 8" id="KW-0812">Transmembrane</keyword>
<gene>
    <name evidence="10" type="ORF">WJX68_04830</name>
</gene>
<protein>
    <submittedName>
        <fullName evidence="10">Sugar transferase</fullName>
        <ecNumber evidence="10">2.7.8.-</ecNumber>
    </submittedName>
</protein>
<dbReference type="Gene3D" id="3.40.50.720">
    <property type="entry name" value="NAD(P)-binding Rossmann-like Domain"/>
    <property type="match status" value="1"/>
</dbReference>
<feature type="domain" description="Bacterial sugar transferase" evidence="9">
    <location>
        <begin position="296"/>
        <end position="477"/>
    </location>
</feature>